<dbReference type="RefSeq" id="WP_166521066.1">
    <property type="nucleotide sequence ID" value="NZ_VLKF01000001.1"/>
</dbReference>
<feature type="compositionally biased region" description="Low complexity" evidence="1">
    <location>
        <begin position="13"/>
        <end position="51"/>
    </location>
</feature>
<accession>A0A562IPY1</accession>
<dbReference type="Proteomes" id="UP000321490">
    <property type="component" value="Unassembled WGS sequence"/>
</dbReference>
<protein>
    <submittedName>
        <fullName evidence="2">Uncharacterized protein</fullName>
    </submittedName>
</protein>
<name>A0A562IPY1_9ACTN</name>
<dbReference type="AlphaFoldDB" id="A0A562IPY1"/>
<reference evidence="2 3" key="1">
    <citation type="submission" date="2019-07" db="EMBL/GenBank/DDBJ databases">
        <title>R&amp;d 2014.</title>
        <authorList>
            <person name="Klenk H.-P."/>
        </authorList>
    </citation>
    <scope>NUCLEOTIDE SEQUENCE [LARGE SCALE GENOMIC DNA]</scope>
    <source>
        <strain evidence="2 3">DSM 45764</strain>
    </source>
</reference>
<organism evidence="2 3">
    <name type="scientific">Modestobacter roseus</name>
    <dbReference type="NCBI Taxonomy" id="1181884"/>
    <lineage>
        <taxon>Bacteria</taxon>
        <taxon>Bacillati</taxon>
        <taxon>Actinomycetota</taxon>
        <taxon>Actinomycetes</taxon>
        <taxon>Geodermatophilales</taxon>
        <taxon>Geodermatophilaceae</taxon>
        <taxon>Modestobacter</taxon>
    </lineage>
</organism>
<comment type="caution">
    <text evidence="2">The sequence shown here is derived from an EMBL/GenBank/DDBJ whole genome shotgun (WGS) entry which is preliminary data.</text>
</comment>
<dbReference type="EMBL" id="VLKF01000001">
    <property type="protein sequence ID" value="TWH73051.1"/>
    <property type="molecule type" value="Genomic_DNA"/>
</dbReference>
<evidence type="ECO:0000313" key="2">
    <source>
        <dbReference type="EMBL" id="TWH73051.1"/>
    </source>
</evidence>
<gene>
    <name evidence="2" type="ORF">JD78_01574</name>
</gene>
<feature type="compositionally biased region" description="Low complexity" evidence="1">
    <location>
        <begin position="196"/>
        <end position="215"/>
    </location>
</feature>
<feature type="region of interest" description="Disordered" evidence="1">
    <location>
        <begin position="1"/>
        <end position="55"/>
    </location>
</feature>
<keyword evidence="3" id="KW-1185">Reference proteome</keyword>
<proteinExistence type="predicted"/>
<feature type="compositionally biased region" description="Polar residues" evidence="1">
    <location>
        <begin position="164"/>
        <end position="191"/>
    </location>
</feature>
<evidence type="ECO:0000256" key="1">
    <source>
        <dbReference type="SAM" id="MobiDB-lite"/>
    </source>
</evidence>
<sequence>MGPTAVPDDAAVTGSAGTSEAPTAAGTSATSAVSAPSAGTSGTVSSTGTDAPASSSGVRAGAVVWLPSPNGPVSRTTWSAATRVLPVLVRVKPTTALPGAKGTSEGRKSTVRSLTAIPAVSSPLTRACTRTPSRRSTETPVAPASETSEVTIAPEWSPAAASAGTVSVKGTSTRSPGASSTAEVASCTQVPRSVEAVPVGSTSSSPASVVNPSAA</sequence>
<evidence type="ECO:0000313" key="3">
    <source>
        <dbReference type="Proteomes" id="UP000321490"/>
    </source>
</evidence>
<feature type="region of interest" description="Disordered" evidence="1">
    <location>
        <begin position="127"/>
        <end position="215"/>
    </location>
</feature>